<evidence type="ECO:0000313" key="2">
    <source>
        <dbReference type="Proteomes" id="UP000299102"/>
    </source>
</evidence>
<dbReference type="EMBL" id="BGZK01001260">
    <property type="protein sequence ID" value="GBP75753.1"/>
    <property type="molecule type" value="Genomic_DNA"/>
</dbReference>
<evidence type="ECO:0000313" key="1">
    <source>
        <dbReference type="EMBL" id="GBP75753.1"/>
    </source>
</evidence>
<gene>
    <name evidence="1" type="ORF">EVAR_59396_1</name>
</gene>
<comment type="caution">
    <text evidence="1">The sequence shown here is derived from an EMBL/GenBank/DDBJ whole genome shotgun (WGS) entry which is preliminary data.</text>
</comment>
<reference evidence="1 2" key="1">
    <citation type="journal article" date="2019" name="Commun. Biol.">
        <title>The bagworm genome reveals a unique fibroin gene that provides high tensile strength.</title>
        <authorList>
            <person name="Kono N."/>
            <person name="Nakamura H."/>
            <person name="Ohtoshi R."/>
            <person name="Tomita M."/>
            <person name="Numata K."/>
            <person name="Arakawa K."/>
        </authorList>
    </citation>
    <scope>NUCLEOTIDE SEQUENCE [LARGE SCALE GENOMIC DNA]</scope>
</reference>
<keyword evidence="2" id="KW-1185">Reference proteome</keyword>
<protein>
    <submittedName>
        <fullName evidence="1">Uncharacterized protein</fullName>
    </submittedName>
</protein>
<dbReference type="AlphaFoldDB" id="A0A4C1YKX1"/>
<organism evidence="1 2">
    <name type="scientific">Eumeta variegata</name>
    <name type="common">Bagworm moth</name>
    <name type="synonym">Eumeta japonica</name>
    <dbReference type="NCBI Taxonomy" id="151549"/>
    <lineage>
        <taxon>Eukaryota</taxon>
        <taxon>Metazoa</taxon>
        <taxon>Ecdysozoa</taxon>
        <taxon>Arthropoda</taxon>
        <taxon>Hexapoda</taxon>
        <taxon>Insecta</taxon>
        <taxon>Pterygota</taxon>
        <taxon>Neoptera</taxon>
        <taxon>Endopterygota</taxon>
        <taxon>Lepidoptera</taxon>
        <taxon>Glossata</taxon>
        <taxon>Ditrysia</taxon>
        <taxon>Tineoidea</taxon>
        <taxon>Psychidae</taxon>
        <taxon>Oiketicinae</taxon>
        <taxon>Eumeta</taxon>
    </lineage>
</organism>
<sequence length="105" mass="11864">MSKRKFHFRVDKVVQTLYLSDFELQSVLSLGETRWPPRVHTLALSVSASRTVSHGTPRSALAITLSMRARRARLNNTRWAAIAPPCLPPPVALRRRRCGRPADAY</sequence>
<name>A0A4C1YKX1_EUMVA</name>
<accession>A0A4C1YKX1</accession>
<dbReference type="Proteomes" id="UP000299102">
    <property type="component" value="Unassembled WGS sequence"/>
</dbReference>
<proteinExistence type="predicted"/>